<dbReference type="EMBL" id="SZVO01000010">
    <property type="protein sequence ID" value="TKT90414.1"/>
    <property type="molecule type" value="Genomic_DNA"/>
</dbReference>
<comment type="caution">
    <text evidence="1">The sequence shown here is derived from an EMBL/GenBank/DDBJ whole genome shotgun (WGS) entry which is preliminary data.</text>
</comment>
<reference evidence="1 2" key="1">
    <citation type="submission" date="2019-05" db="EMBL/GenBank/DDBJ databases">
        <title>Dyadobacter AR-3-8 sp. nov., isolated from arctic soil.</title>
        <authorList>
            <person name="Chaudhary D.K."/>
        </authorList>
    </citation>
    <scope>NUCLEOTIDE SEQUENCE [LARGE SCALE GENOMIC DNA]</scope>
    <source>
        <strain evidence="1 2">AR-3-8</strain>
    </source>
</reference>
<dbReference type="OrthoDB" id="676347at2"/>
<keyword evidence="2" id="KW-1185">Reference proteome</keyword>
<gene>
    <name evidence="1" type="ORF">FDK13_21955</name>
</gene>
<sequence>MVPAAEGSVKYKKDKNDNYAINLSIKHLSAPERLVESRNTYVLWANTENNGIKNLGQLKSSSGLFSKALKSELKTATPFEPKSFFITAENKADISYPDGQVVLKTK</sequence>
<evidence type="ECO:0000313" key="2">
    <source>
        <dbReference type="Proteomes" id="UP000304900"/>
    </source>
</evidence>
<protein>
    <submittedName>
        <fullName evidence="1">Uncharacterized protein</fullName>
    </submittedName>
</protein>
<dbReference type="AlphaFoldDB" id="A0A4U6D8C7"/>
<organism evidence="1 2">
    <name type="scientific">Dyadobacter frigoris</name>
    <dbReference type="NCBI Taxonomy" id="2576211"/>
    <lineage>
        <taxon>Bacteria</taxon>
        <taxon>Pseudomonadati</taxon>
        <taxon>Bacteroidota</taxon>
        <taxon>Cytophagia</taxon>
        <taxon>Cytophagales</taxon>
        <taxon>Spirosomataceae</taxon>
        <taxon>Dyadobacter</taxon>
    </lineage>
</organism>
<name>A0A4U6D8C7_9BACT</name>
<accession>A0A4U6D8C7</accession>
<dbReference type="Proteomes" id="UP000304900">
    <property type="component" value="Unassembled WGS sequence"/>
</dbReference>
<evidence type="ECO:0000313" key="1">
    <source>
        <dbReference type="EMBL" id="TKT90414.1"/>
    </source>
</evidence>
<proteinExistence type="predicted"/>